<protein>
    <submittedName>
        <fullName evidence="1">Uncharacterized protein</fullName>
    </submittedName>
</protein>
<evidence type="ECO:0000313" key="1">
    <source>
        <dbReference type="EMBL" id="EJX07458.1"/>
    </source>
</evidence>
<gene>
    <name evidence="1" type="ORF">EVA_04433</name>
</gene>
<dbReference type="EMBL" id="AMCI01000879">
    <property type="protein sequence ID" value="EJX07458.1"/>
    <property type="molecule type" value="Genomic_DNA"/>
</dbReference>
<reference evidence="1" key="1">
    <citation type="journal article" date="2012" name="PLoS ONE">
        <title>Gene sets for utilization of primary and secondary nutrition supplies in the distal gut of endangered iberian lynx.</title>
        <authorList>
            <person name="Alcaide M."/>
            <person name="Messina E."/>
            <person name="Richter M."/>
            <person name="Bargiela R."/>
            <person name="Peplies J."/>
            <person name="Huws S.A."/>
            <person name="Newbold C.J."/>
            <person name="Golyshin P.N."/>
            <person name="Simon M.A."/>
            <person name="Lopez G."/>
            <person name="Yakimov M.M."/>
            <person name="Ferrer M."/>
        </authorList>
    </citation>
    <scope>NUCLEOTIDE SEQUENCE</scope>
</reference>
<proteinExistence type="predicted"/>
<organism evidence="1">
    <name type="scientific">gut metagenome</name>
    <dbReference type="NCBI Taxonomy" id="749906"/>
    <lineage>
        <taxon>unclassified sequences</taxon>
        <taxon>metagenomes</taxon>
        <taxon>organismal metagenomes</taxon>
    </lineage>
</organism>
<sequence length="28" mass="3351">VEVYYQTANTSVHFTNSCNKYYTTVFNR</sequence>
<dbReference type="AlphaFoldDB" id="J9GWQ8"/>
<accession>J9GWQ8</accession>
<comment type="caution">
    <text evidence="1">The sequence shown here is derived from an EMBL/GenBank/DDBJ whole genome shotgun (WGS) entry which is preliminary data.</text>
</comment>
<feature type="non-terminal residue" evidence="1">
    <location>
        <position position="1"/>
    </location>
</feature>
<name>J9GWQ8_9ZZZZ</name>